<name>A0A1N7DJY4_9EURY</name>
<protein>
    <submittedName>
        <fullName evidence="3">Nucleotide-binding universal stress protein, UspA family</fullName>
    </submittedName>
</protein>
<feature type="domain" description="UspA" evidence="2">
    <location>
        <begin position="2"/>
        <end position="149"/>
    </location>
</feature>
<proteinExistence type="inferred from homology"/>
<evidence type="ECO:0000313" key="4">
    <source>
        <dbReference type="Proteomes" id="UP000185936"/>
    </source>
</evidence>
<evidence type="ECO:0000313" key="3">
    <source>
        <dbReference type="EMBL" id="SIR76107.1"/>
    </source>
</evidence>
<sequence length="149" mass="15878">MKCLVAVDGSEASKNALAYAIDIADAMDGSITVVHSVDPTAHDEGGSEPTLSLWDEDQRLILESIEDAEQRGLDLLDDASAFADDLSHDVAVELCYGNPVAEITDYAEDEGFDAIFVGHRGRSERAGLMLGSVAKSLVERATVPVTVVR</sequence>
<dbReference type="PANTHER" id="PTHR46268">
    <property type="entry name" value="STRESS RESPONSE PROTEIN NHAX"/>
    <property type="match status" value="1"/>
</dbReference>
<gene>
    <name evidence="3" type="ORF">SAMN05421752_102309</name>
</gene>
<dbReference type="InterPro" id="IPR006016">
    <property type="entry name" value="UspA"/>
</dbReference>
<dbReference type="Proteomes" id="UP000185936">
    <property type="component" value="Unassembled WGS sequence"/>
</dbReference>
<comment type="similarity">
    <text evidence="1">Belongs to the universal stress protein A family.</text>
</comment>
<organism evidence="3 4">
    <name type="scientific">Natronorubrum thiooxidans</name>
    <dbReference type="NCBI Taxonomy" id="308853"/>
    <lineage>
        <taxon>Archaea</taxon>
        <taxon>Methanobacteriati</taxon>
        <taxon>Methanobacteriota</taxon>
        <taxon>Stenosarchaea group</taxon>
        <taxon>Halobacteria</taxon>
        <taxon>Halobacteriales</taxon>
        <taxon>Natrialbaceae</taxon>
        <taxon>Natronorubrum</taxon>
    </lineage>
</organism>
<dbReference type="AlphaFoldDB" id="A0A1N7DJY4"/>
<dbReference type="OrthoDB" id="14880at2157"/>
<dbReference type="Gene3D" id="3.40.50.620">
    <property type="entry name" value="HUPs"/>
    <property type="match status" value="1"/>
</dbReference>
<evidence type="ECO:0000259" key="2">
    <source>
        <dbReference type="Pfam" id="PF00582"/>
    </source>
</evidence>
<accession>A0A1N7DJY4</accession>
<dbReference type="SUPFAM" id="SSF52402">
    <property type="entry name" value="Adenine nucleotide alpha hydrolases-like"/>
    <property type="match status" value="1"/>
</dbReference>
<keyword evidence="4" id="KW-1185">Reference proteome</keyword>
<dbReference type="PRINTS" id="PR01438">
    <property type="entry name" value="UNVRSLSTRESS"/>
</dbReference>
<dbReference type="InterPro" id="IPR014729">
    <property type="entry name" value="Rossmann-like_a/b/a_fold"/>
</dbReference>
<reference evidence="4" key="1">
    <citation type="submission" date="2017-01" db="EMBL/GenBank/DDBJ databases">
        <authorList>
            <person name="Varghese N."/>
            <person name="Submissions S."/>
        </authorList>
    </citation>
    <scope>NUCLEOTIDE SEQUENCE [LARGE SCALE GENOMIC DNA]</scope>
    <source>
        <strain evidence="4">type strain: HArc-</strain>
    </source>
</reference>
<dbReference type="STRING" id="308853.SAMN05421752_102309"/>
<dbReference type="EMBL" id="FTNR01000002">
    <property type="protein sequence ID" value="SIR76107.1"/>
    <property type="molecule type" value="Genomic_DNA"/>
</dbReference>
<dbReference type="PANTHER" id="PTHR46268:SF6">
    <property type="entry name" value="UNIVERSAL STRESS PROTEIN UP12"/>
    <property type="match status" value="1"/>
</dbReference>
<dbReference type="InterPro" id="IPR006015">
    <property type="entry name" value="Universal_stress_UspA"/>
</dbReference>
<dbReference type="CDD" id="cd00293">
    <property type="entry name" value="USP-like"/>
    <property type="match status" value="1"/>
</dbReference>
<evidence type="ECO:0000256" key="1">
    <source>
        <dbReference type="ARBA" id="ARBA00008791"/>
    </source>
</evidence>
<dbReference type="RefSeq" id="WP_076607995.1">
    <property type="nucleotide sequence ID" value="NZ_FTNR01000002.1"/>
</dbReference>
<dbReference type="Pfam" id="PF00582">
    <property type="entry name" value="Usp"/>
    <property type="match status" value="1"/>
</dbReference>